<feature type="region of interest" description="Disordered" evidence="1">
    <location>
        <begin position="151"/>
        <end position="170"/>
    </location>
</feature>
<feature type="compositionally biased region" description="Pro residues" evidence="1">
    <location>
        <begin position="127"/>
        <end position="136"/>
    </location>
</feature>
<dbReference type="Proteomes" id="UP000823388">
    <property type="component" value="Chromosome 5N"/>
</dbReference>
<evidence type="ECO:0000313" key="2">
    <source>
        <dbReference type="EMBL" id="KAG2590082.1"/>
    </source>
</evidence>
<keyword evidence="3" id="KW-1185">Reference proteome</keyword>
<reference evidence="2" key="1">
    <citation type="submission" date="2020-05" db="EMBL/GenBank/DDBJ databases">
        <title>WGS assembly of Panicum virgatum.</title>
        <authorList>
            <person name="Lovell J.T."/>
            <person name="Jenkins J."/>
            <person name="Shu S."/>
            <person name="Juenger T.E."/>
            <person name="Schmutz J."/>
        </authorList>
    </citation>
    <scope>NUCLEOTIDE SEQUENCE</scope>
    <source>
        <strain evidence="2">AP13</strain>
    </source>
</reference>
<proteinExistence type="predicted"/>
<feature type="compositionally biased region" description="Low complexity" evidence="1">
    <location>
        <begin position="10"/>
        <end position="21"/>
    </location>
</feature>
<feature type="compositionally biased region" description="Basic residues" evidence="1">
    <location>
        <begin position="81"/>
        <end position="92"/>
    </location>
</feature>
<evidence type="ECO:0000256" key="1">
    <source>
        <dbReference type="SAM" id="MobiDB-lite"/>
    </source>
</evidence>
<feature type="compositionally biased region" description="Polar residues" evidence="1">
    <location>
        <begin position="54"/>
        <end position="65"/>
    </location>
</feature>
<accession>A0A8T0RU98</accession>
<organism evidence="2 3">
    <name type="scientific">Panicum virgatum</name>
    <name type="common">Blackwell switchgrass</name>
    <dbReference type="NCBI Taxonomy" id="38727"/>
    <lineage>
        <taxon>Eukaryota</taxon>
        <taxon>Viridiplantae</taxon>
        <taxon>Streptophyta</taxon>
        <taxon>Embryophyta</taxon>
        <taxon>Tracheophyta</taxon>
        <taxon>Spermatophyta</taxon>
        <taxon>Magnoliopsida</taxon>
        <taxon>Liliopsida</taxon>
        <taxon>Poales</taxon>
        <taxon>Poaceae</taxon>
        <taxon>PACMAD clade</taxon>
        <taxon>Panicoideae</taxon>
        <taxon>Panicodae</taxon>
        <taxon>Paniceae</taxon>
        <taxon>Panicinae</taxon>
        <taxon>Panicum</taxon>
        <taxon>Panicum sect. Hiantes</taxon>
    </lineage>
</organism>
<feature type="region of interest" description="Disordered" evidence="1">
    <location>
        <begin position="116"/>
        <end position="137"/>
    </location>
</feature>
<dbReference type="AlphaFoldDB" id="A0A8T0RU98"/>
<feature type="region of interest" description="Disordered" evidence="1">
    <location>
        <begin position="180"/>
        <end position="201"/>
    </location>
</feature>
<protein>
    <submittedName>
        <fullName evidence="2">Uncharacterized protein</fullName>
    </submittedName>
</protein>
<evidence type="ECO:0000313" key="3">
    <source>
        <dbReference type="Proteomes" id="UP000823388"/>
    </source>
</evidence>
<dbReference type="EMBL" id="CM029046">
    <property type="protein sequence ID" value="KAG2590082.1"/>
    <property type="molecule type" value="Genomic_DNA"/>
</dbReference>
<sequence>MAQLVAAVNAASPSRRASSLATPPPPTLSPPSRRRLPTMLPPPDTPFSLATPARRTQWTLGSGRSPSAAHRQPAAPDHAVVRRRPPPCRPPRRHAVRLAVDHAAARRQCHRDAVPVTDSPRARCPTPRRPSSPPWIPHARRARLWPRRRDYRRSRRPARDSCIPHASAAKGEGRWRELVRRQGEGRRRARQSAFFKRRKRPQIRTGCTKQIHLLELEPYHGNGQE</sequence>
<feature type="region of interest" description="Disordered" evidence="1">
    <location>
        <begin position="1"/>
        <end position="92"/>
    </location>
</feature>
<feature type="compositionally biased region" description="Basic residues" evidence="1">
    <location>
        <begin position="187"/>
        <end position="201"/>
    </location>
</feature>
<gene>
    <name evidence="2" type="ORF">PVAP13_5NG332100</name>
</gene>
<comment type="caution">
    <text evidence="2">The sequence shown here is derived from an EMBL/GenBank/DDBJ whole genome shotgun (WGS) entry which is preliminary data.</text>
</comment>
<name>A0A8T0RU98_PANVG</name>